<dbReference type="GO" id="GO:0031514">
    <property type="term" value="C:motile cilium"/>
    <property type="evidence" value="ECO:0007669"/>
    <property type="project" value="UniProtKB-SubCell"/>
</dbReference>
<proteinExistence type="inferred from homology"/>
<keyword evidence="9 14" id="KW-0175">Coiled coil</keyword>
<dbReference type="GO" id="GO:0005874">
    <property type="term" value="C:microtubule"/>
    <property type="evidence" value="ECO:0007669"/>
    <property type="project" value="UniProtKB-KW"/>
</dbReference>
<keyword evidence="8" id="KW-0282">Flagellum</keyword>
<evidence type="ECO:0000256" key="2">
    <source>
        <dbReference type="ARBA" id="ARBA00004230"/>
    </source>
</evidence>
<feature type="compositionally biased region" description="Basic and acidic residues" evidence="15">
    <location>
        <begin position="241"/>
        <end position="258"/>
    </location>
</feature>
<organism evidence="16">
    <name type="scientific">Tetraodon nigroviridis</name>
    <name type="common">Spotted green pufferfish</name>
    <name type="synonym">Chelonodon nigroviridis</name>
    <dbReference type="NCBI Taxonomy" id="99883"/>
    <lineage>
        <taxon>Eukaryota</taxon>
        <taxon>Metazoa</taxon>
        <taxon>Chordata</taxon>
        <taxon>Craniata</taxon>
        <taxon>Vertebrata</taxon>
        <taxon>Euteleostomi</taxon>
        <taxon>Actinopterygii</taxon>
        <taxon>Neopterygii</taxon>
        <taxon>Teleostei</taxon>
        <taxon>Neoteleostei</taxon>
        <taxon>Acanthomorphata</taxon>
        <taxon>Eupercaria</taxon>
        <taxon>Tetraodontiformes</taxon>
        <taxon>Tetradontoidea</taxon>
        <taxon>Tetraodontidae</taxon>
        <taxon>Tetraodon</taxon>
    </lineage>
</organism>
<evidence type="ECO:0000256" key="10">
    <source>
        <dbReference type="ARBA" id="ARBA00023069"/>
    </source>
</evidence>
<keyword evidence="12" id="KW-0966">Cell projection</keyword>
<feature type="non-terminal residue" evidence="16">
    <location>
        <position position="428"/>
    </location>
</feature>
<feature type="region of interest" description="Disordered" evidence="15">
    <location>
        <begin position="135"/>
        <end position="291"/>
    </location>
</feature>
<evidence type="ECO:0000256" key="6">
    <source>
        <dbReference type="ARBA" id="ARBA00022490"/>
    </source>
</evidence>
<feature type="compositionally biased region" description="Polar residues" evidence="15">
    <location>
        <begin position="223"/>
        <end position="240"/>
    </location>
</feature>
<evidence type="ECO:0000256" key="4">
    <source>
        <dbReference type="ARBA" id="ARBA00005737"/>
    </source>
</evidence>
<reference evidence="16" key="1">
    <citation type="journal article" date="2004" name="Nature">
        <title>Genome duplication in the teleost fish Tetraodon nigroviridis reveals the early vertebrate proto-karyotype.</title>
        <authorList>
            <person name="Jaillon O."/>
            <person name="Aury J.-M."/>
            <person name="Brunet F."/>
            <person name="Petit J.-L."/>
            <person name="Stange-Thomann N."/>
            <person name="Mauceli E."/>
            <person name="Bouneau L."/>
            <person name="Fischer C."/>
            <person name="Ozouf-Costaz C."/>
            <person name="Bernot A."/>
            <person name="Nicaud S."/>
            <person name="Jaffe D."/>
            <person name="Fisher S."/>
            <person name="Lutfalla G."/>
            <person name="Dossat C."/>
            <person name="Segurens B."/>
            <person name="Dasilva C."/>
            <person name="Salanoubat M."/>
            <person name="Levy M."/>
            <person name="Boudet N."/>
            <person name="Castellano S."/>
            <person name="Anthouard V."/>
            <person name="Jubin C."/>
            <person name="Castelli V."/>
            <person name="Katinka M."/>
            <person name="Vacherie B."/>
            <person name="Biemont C."/>
            <person name="Skalli Z."/>
            <person name="Cattolico L."/>
            <person name="Poulain J."/>
            <person name="De Berardinis V."/>
            <person name="Cruaud C."/>
            <person name="Duprat S."/>
            <person name="Brottier P."/>
            <person name="Coutanceau J.-P."/>
            <person name="Gouzy J."/>
            <person name="Parra G."/>
            <person name="Lardier G."/>
            <person name="Chapple C."/>
            <person name="McKernan K.J."/>
            <person name="McEwan P."/>
            <person name="Bosak S."/>
            <person name="Kellis M."/>
            <person name="Volff J.-N."/>
            <person name="Guigo R."/>
            <person name="Zody M.C."/>
            <person name="Mesirov J."/>
            <person name="Lindblad-Toh K."/>
            <person name="Birren B."/>
            <person name="Nusbaum C."/>
            <person name="Kahn D."/>
            <person name="Robinson-Rechavi M."/>
            <person name="Laudet V."/>
            <person name="Schachter V."/>
            <person name="Quetier F."/>
            <person name="Saurin W."/>
            <person name="Scarpelli C."/>
            <person name="Wincker P."/>
            <person name="Lander E.S."/>
            <person name="Weissenbach J."/>
            <person name="Roest Crollius H."/>
        </authorList>
    </citation>
    <scope>NUCLEOTIDE SEQUENCE [LARGE SCALE GENOMIC DNA]</scope>
</reference>
<dbReference type="AlphaFoldDB" id="Q4RU79"/>
<keyword evidence="7" id="KW-0493">Microtubule</keyword>
<sequence length="428" mass="48954">MEPLEYDSDRDSPGTVPPPPGMNGRTEEEKKYILEKIQWANRELQDQEAPDLTRRRRLHFKDKLVDLVVPPLQLELEQGGRGGDGETRTAEKDVSGRFSQLKLSPREDAVGCGGAGVKDGKVLVEKDGKFDVVSLNRADGRGLFPPIPVTSNPPSSPPPGLQHTSNTPSSSLSHHLGRSQLTQSADGLCLPRPPAQARNRPSSATAKPSGGQRLGHRRRVQSAAGTSGPATFTLTPQQKELLQRSQERRARLAREVQERPPTPAPTSGLTLMLSPQAEERRREEEEQKRQDNELAFKAWLMKKKEQLQEEKRVLRAQEMEKMSSQKEPCDPQESFRLWLQRKQRQQQRERQLVEVKKLEQDCAHLFRSREDCERAFKLWLRRKRVEKRAEQQAAREHSRRLVLEERRARRTRDLLCVEDKPFRFSGHT</sequence>
<feature type="region of interest" description="Disordered" evidence="15">
    <location>
        <begin position="1"/>
        <end position="29"/>
    </location>
</feature>
<evidence type="ECO:0000256" key="8">
    <source>
        <dbReference type="ARBA" id="ARBA00022846"/>
    </source>
</evidence>
<evidence type="ECO:0000313" key="16">
    <source>
        <dbReference type="EMBL" id="CAG08053.1"/>
    </source>
</evidence>
<feature type="coiled-coil region" evidence="14">
    <location>
        <begin position="297"/>
        <end position="361"/>
    </location>
</feature>
<comment type="subcellular location">
    <subcellularLocation>
        <location evidence="2">Cell projection</location>
        <location evidence="2">Cilium</location>
        <location evidence="2">Flagellum</location>
    </subcellularLocation>
    <subcellularLocation>
        <location evidence="3">Cytoplasm</location>
        <location evidence="3">Cytoskeleton</location>
    </subcellularLocation>
</comment>
<evidence type="ECO:0000256" key="3">
    <source>
        <dbReference type="ARBA" id="ARBA00004245"/>
    </source>
</evidence>
<evidence type="ECO:0000256" key="11">
    <source>
        <dbReference type="ARBA" id="ARBA00023212"/>
    </source>
</evidence>
<keyword evidence="6" id="KW-0963">Cytoplasm</keyword>
<evidence type="ECO:0000256" key="14">
    <source>
        <dbReference type="SAM" id="Coils"/>
    </source>
</evidence>
<feature type="compositionally biased region" description="Basic and acidic residues" evidence="15">
    <location>
        <begin position="277"/>
        <end position="291"/>
    </location>
</feature>
<dbReference type="PANTHER" id="PTHR14320">
    <property type="entry name" value="COILED-COIL DOMAIN-CONTAINING PROTEIN 181"/>
    <property type="match status" value="1"/>
</dbReference>
<reference evidence="16" key="2">
    <citation type="submission" date="2004-02" db="EMBL/GenBank/DDBJ databases">
        <authorList>
            <consortium name="Genoscope"/>
            <consortium name="Whitehead Institute Centre for Genome Research"/>
        </authorList>
    </citation>
    <scope>NUCLEOTIDE SEQUENCE</scope>
</reference>
<feature type="compositionally biased region" description="Polar residues" evidence="15">
    <location>
        <begin position="162"/>
        <end position="185"/>
    </location>
</feature>
<dbReference type="PANTHER" id="PTHR14320:SF2">
    <property type="entry name" value="COILED-COIL DOMAIN-CONTAINING PROTEIN 181"/>
    <property type="match status" value="1"/>
</dbReference>
<protein>
    <recommendedName>
        <fullName evidence="5">Coiled-coil domain-containing protein 181</fullName>
    </recommendedName>
</protein>
<evidence type="ECO:0000256" key="9">
    <source>
        <dbReference type="ARBA" id="ARBA00023054"/>
    </source>
</evidence>
<name>Q4RU79_TETNG</name>
<evidence type="ECO:0000256" key="13">
    <source>
        <dbReference type="ARBA" id="ARBA00047162"/>
    </source>
</evidence>
<feature type="compositionally biased region" description="Basic and acidic residues" evidence="15">
    <location>
        <begin position="83"/>
        <end position="95"/>
    </location>
</feature>
<keyword evidence="10" id="KW-0969">Cilium</keyword>
<dbReference type="KEGG" id="tng:GSTEN00028917G001"/>
<dbReference type="EMBL" id="CAAE01014995">
    <property type="protein sequence ID" value="CAG08053.1"/>
    <property type="molecule type" value="Genomic_DNA"/>
</dbReference>
<evidence type="ECO:0000256" key="1">
    <source>
        <dbReference type="ARBA" id="ARBA00002213"/>
    </source>
</evidence>
<comment type="subunit">
    <text evidence="13">Homodimer. Interacts with HOOK1. Interacts with HOOK2. Interacts with HOOK3.</text>
</comment>
<dbReference type="OrthoDB" id="6288248at2759"/>
<gene>
    <name evidence="16" type="ORF">GSTENG00028917001</name>
</gene>
<evidence type="ECO:0000256" key="15">
    <source>
        <dbReference type="SAM" id="MobiDB-lite"/>
    </source>
</evidence>
<comment type="caution">
    <text evidence="16">The sequence shown here is derived from an EMBL/GenBank/DDBJ whole genome shotgun (WGS) entry which is preliminary data.</text>
</comment>
<evidence type="ECO:0000256" key="7">
    <source>
        <dbReference type="ARBA" id="ARBA00022701"/>
    </source>
</evidence>
<keyword evidence="11" id="KW-0206">Cytoskeleton</keyword>
<dbReference type="GO" id="GO:0008017">
    <property type="term" value="F:microtubule binding"/>
    <property type="evidence" value="ECO:0007669"/>
    <property type="project" value="InterPro"/>
</dbReference>
<evidence type="ECO:0000256" key="5">
    <source>
        <dbReference type="ARBA" id="ARBA00022306"/>
    </source>
</evidence>
<comment type="similarity">
    <text evidence="4">Belongs to the CCDC181 family.</text>
</comment>
<dbReference type="InterPro" id="IPR026687">
    <property type="entry name" value="CCDC181"/>
</dbReference>
<accession>Q4RU79</accession>
<evidence type="ECO:0000256" key="12">
    <source>
        <dbReference type="ARBA" id="ARBA00023273"/>
    </source>
</evidence>
<comment type="function">
    <text evidence="1">Microtubule-binding protein that localizes to the microtubular manchette of elongating spermatids.</text>
</comment>
<feature type="region of interest" description="Disordered" evidence="15">
    <location>
        <begin position="76"/>
        <end position="118"/>
    </location>
</feature>